<proteinExistence type="predicted"/>
<organism evidence="2">
    <name type="scientific">Chloromonas sp. KNF0032</name>
    <dbReference type="NCBI Taxonomy" id="1906736"/>
    <lineage>
        <taxon>Eukaryota</taxon>
        <taxon>Viridiplantae</taxon>
        <taxon>Chlorophyta</taxon>
        <taxon>core chlorophytes</taxon>
        <taxon>Chlorophyceae</taxon>
        <taxon>CS clade</taxon>
        <taxon>Chlamydomonadales</taxon>
        <taxon>Chlamydomonadaceae</taxon>
        <taxon>Chloromonadinia</taxon>
        <taxon>Chloromonas</taxon>
    </lineage>
</organism>
<keyword evidence="1" id="KW-0732">Signal</keyword>
<feature type="signal peptide" evidence="1">
    <location>
        <begin position="1"/>
        <end position="31"/>
    </location>
</feature>
<sequence length="372" mass="38330">MAPAAGTISMRWALPILAALMFASLTQQAGAAEVTCTMNAISGVQVSGTCSVKNGTVVAFVGSGAGSYPLAGTNITYTIDANTKSILFECASEDDVLTIDSAVYSGQTINNCDPPLLEFRGCSNAALVNTTFTDITRSNAAPSNCQLSQYGPCVAVIGGVNQTQDWMFSMSKSTFTSVIVSSLQPSAISRLGGGLAVLKHESVGAVQTIVTGGSFTTTSCDLGGAIHTTDASLKVLDTTFTTNTAVDGGSIQFKDTTAAAAGAQVKQLFVQRCTFTTQKANLNGGSIAVYGGNVTIFDTDFTFGRATEGDCVYLDSCASYHKDQIVNNKWTNCSPEFTTLCCPANGNVWSSCGIAGPAECSAAVPPALCPAQ</sequence>
<reference evidence="2" key="1">
    <citation type="journal article" date="2019" name="Plant Cell Physiol.">
        <title>Type II ice-binding proteins isolated from an Arctic microalga are similar to archaeal adhesin-like proteins and increase freezing tolerance in transgenic plants.</title>
        <authorList>
            <person name="Cho S.M."/>
            <person name="Kim S."/>
            <person name="Cho H."/>
            <person name="Lee H."/>
            <person name="Lee J.H."/>
            <person name="Lee H."/>
            <person name="Park H."/>
            <person name="Kang S."/>
            <person name="Choi H.G."/>
            <person name="Lee J."/>
        </authorList>
    </citation>
    <scope>NUCLEOTIDE SEQUENCE</scope>
</reference>
<name>A0A5B9M1K3_9CHLO</name>
<accession>A0A5B9M1K3</accession>
<feature type="chain" id="PRO_5023151144" evidence="1">
    <location>
        <begin position="32"/>
        <end position="372"/>
    </location>
</feature>
<dbReference type="InterPro" id="IPR011050">
    <property type="entry name" value="Pectin_lyase_fold/virulence"/>
</dbReference>
<dbReference type="SUPFAM" id="SSF51126">
    <property type="entry name" value="Pectin lyase-like"/>
    <property type="match status" value="1"/>
</dbReference>
<gene>
    <name evidence="2" type="primary">IBP1</name>
</gene>
<dbReference type="AlphaFoldDB" id="A0A5B9M1K3"/>
<evidence type="ECO:0000256" key="1">
    <source>
        <dbReference type="SAM" id="SignalP"/>
    </source>
</evidence>
<evidence type="ECO:0000313" key="2">
    <source>
        <dbReference type="EMBL" id="QEF75572.1"/>
    </source>
</evidence>
<dbReference type="EMBL" id="MN011069">
    <property type="protein sequence ID" value="QEF75572.1"/>
    <property type="molecule type" value="Genomic_DNA"/>
</dbReference>
<protein>
    <submittedName>
        <fullName evidence="2">Ice binding protein-1</fullName>
    </submittedName>
</protein>